<dbReference type="Proteomes" id="UP001066276">
    <property type="component" value="Chromosome 3_2"/>
</dbReference>
<evidence type="ECO:0000313" key="1">
    <source>
        <dbReference type="EMBL" id="KAJ1179570.1"/>
    </source>
</evidence>
<keyword evidence="2" id="KW-1185">Reference proteome</keyword>
<evidence type="ECO:0000313" key="2">
    <source>
        <dbReference type="Proteomes" id="UP001066276"/>
    </source>
</evidence>
<dbReference type="AlphaFoldDB" id="A0AAV7TT12"/>
<proteinExistence type="predicted"/>
<reference evidence="1" key="1">
    <citation type="journal article" date="2022" name="bioRxiv">
        <title>Sequencing and chromosome-scale assembly of the giantPleurodeles waltlgenome.</title>
        <authorList>
            <person name="Brown T."/>
            <person name="Elewa A."/>
            <person name="Iarovenko S."/>
            <person name="Subramanian E."/>
            <person name="Araus A.J."/>
            <person name="Petzold A."/>
            <person name="Susuki M."/>
            <person name="Suzuki K.-i.T."/>
            <person name="Hayashi T."/>
            <person name="Toyoda A."/>
            <person name="Oliveira C."/>
            <person name="Osipova E."/>
            <person name="Leigh N.D."/>
            <person name="Simon A."/>
            <person name="Yun M.H."/>
        </authorList>
    </citation>
    <scope>NUCLEOTIDE SEQUENCE</scope>
    <source>
        <strain evidence="1">20211129_DDA</strain>
        <tissue evidence="1">Liver</tissue>
    </source>
</reference>
<sequence length="97" mass="10635">MRSTERACTVSVSALYAEKNPIITHRHPKVTEVELCGLVGVQNDDGDREDHNSDADGATWSPILLRDVPAAISKGTRMVIGRKEVLELYQKCGVEDA</sequence>
<gene>
    <name evidence="1" type="ORF">NDU88_004804</name>
</gene>
<name>A0AAV7TT12_PLEWA</name>
<dbReference type="EMBL" id="JANPWB010000006">
    <property type="protein sequence ID" value="KAJ1179570.1"/>
    <property type="molecule type" value="Genomic_DNA"/>
</dbReference>
<accession>A0AAV7TT12</accession>
<organism evidence="1 2">
    <name type="scientific">Pleurodeles waltl</name>
    <name type="common">Iberian ribbed newt</name>
    <dbReference type="NCBI Taxonomy" id="8319"/>
    <lineage>
        <taxon>Eukaryota</taxon>
        <taxon>Metazoa</taxon>
        <taxon>Chordata</taxon>
        <taxon>Craniata</taxon>
        <taxon>Vertebrata</taxon>
        <taxon>Euteleostomi</taxon>
        <taxon>Amphibia</taxon>
        <taxon>Batrachia</taxon>
        <taxon>Caudata</taxon>
        <taxon>Salamandroidea</taxon>
        <taxon>Salamandridae</taxon>
        <taxon>Pleurodelinae</taxon>
        <taxon>Pleurodeles</taxon>
    </lineage>
</organism>
<comment type="caution">
    <text evidence="1">The sequence shown here is derived from an EMBL/GenBank/DDBJ whole genome shotgun (WGS) entry which is preliminary data.</text>
</comment>
<protein>
    <submittedName>
        <fullName evidence="1">Uncharacterized protein</fullName>
    </submittedName>
</protein>